<accession>A0A0M9BUB1</accession>
<organism evidence="1 2">
    <name type="scientific">Paenibacillus xylanivorans</name>
    <dbReference type="NCBI Taxonomy" id="1705561"/>
    <lineage>
        <taxon>Bacteria</taxon>
        <taxon>Bacillati</taxon>
        <taxon>Bacillota</taxon>
        <taxon>Bacilli</taxon>
        <taxon>Bacillales</taxon>
        <taxon>Paenibacillaceae</taxon>
        <taxon>Paenibacillus</taxon>
    </lineage>
</organism>
<protein>
    <submittedName>
        <fullName evidence="1">Uncharacterized protein</fullName>
    </submittedName>
</protein>
<sequence length="82" mass="8808">MRGAWVTLELSIFFFFFAVSYIAGSHGGTTFPAIGNEFIFIIKDSSLVSMIGIAEINYTARAVQGGAPSSRLPPLLLLPSIL</sequence>
<keyword evidence="2" id="KW-1185">Reference proteome</keyword>
<gene>
    <name evidence="1" type="ORF">AMS66_01195</name>
</gene>
<proteinExistence type="predicted"/>
<dbReference type="EMBL" id="LITU01000012">
    <property type="protein sequence ID" value="KOY18312.1"/>
    <property type="molecule type" value="Genomic_DNA"/>
</dbReference>
<dbReference type="PATRIC" id="fig|1705561.3.peg.1342"/>
<evidence type="ECO:0000313" key="1">
    <source>
        <dbReference type="EMBL" id="KOY18312.1"/>
    </source>
</evidence>
<evidence type="ECO:0000313" key="2">
    <source>
        <dbReference type="Proteomes" id="UP000037688"/>
    </source>
</evidence>
<dbReference type="Proteomes" id="UP000037688">
    <property type="component" value="Unassembled WGS sequence"/>
</dbReference>
<dbReference type="AlphaFoldDB" id="A0A0M9BUB1"/>
<comment type="caution">
    <text evidence="1">The sequence shown here is derived from an EMBL/GenBank/DDBJ whole genome shotgun (WGS) entry which is preliminary data.</text>
</comment>
<name>A0A0M9BUB1_9BACL</name>
<reference evidence="1 2" key="1">
    <citation type="submission" date="2015-08" db="EMBL/GenBank/DDBJ databases">
        <title>Draft genome sequence of cellulolytic and xylanolytic Paenibacillus sp. A59, isolated from a decaying forest soil from Patagonia, Argentina.</title>
        <authorList>
            <person name="Ghio S."/>
            <person name="Caceres A.M."/>
            <person name="Talia P."/>
            <person name="Grasso D."/>
            <person name="Campos E."/>
        </authorList>
    </citation>
    <scope>NUCLEOTIDE SEQUENCE [LARGE SCALE GENOMIC DNA]</scope>
    <source>
        <strain evidence="1 2">A59</strain>
    </source>
</reference>